<dbReference type="EMBL" id="CM023472">
    <property type="protein sequence ID" value="KAH7960080.1"/>
    <property type="molecule type" value="Genomic_DNA"/>
</dbReference>
<evidence type="ECO:0000313" key="1">
    <source>
        <dbReference type="EMBL" id="KAH7960080.1"/>
    </source>
</evidence>
<organism evidence="1 2">
    <name type="scientific">Dermacentor silvarum</name>
    <name type="common">Tick</name>
    <dbReference type="NCBI Taxonomy" id="543639"/>
    <lineage>
        <taxon>Eukaryota</taxon>
        <taxon>Metazoa</taxon>
        <taxon>Ecdysozoa</taxon>
        <taxon>Arthropoda</taxon>
        <taxon>Chelicerata</taxon>
        <taxon>Arachnida</taxon>
        <taxon>Acari</taxon>
        <taxon>Parasitiformes</taxon>
        <taxon>Ixodida</taxon>
        <taxon>Ixodoidea</taxon>
        <taxon>Ixodidae</taxon>
        <taxon>Rhipicephalinae</taxon>
        <taxon>Dermacentor</taxon>
    </lineage>
</organism>
<reference evidence="1" key="1">
    <citation type="submission" date="2020-05" db="EMBL/GenBank/DDBJ databases">
        <title>Large-scale comparative analyses of tick genomes elucidate their genetic diversity and vector capacities.</title>
        <authorList>
            <person name="Jia N."/>
            <person name="Wang J."/>
            <person name="Shi W."/>
            <person name="Du L."/>
            <person name="Sun Y."/>
            <person name="Zhan W."/>
            <person name="Jiang J."/>
            <person name="Wang Q."/>
            <person name="Zhang B."/>
            <person name="Ji P."/>
            <person name="Sakyi L.B."/>
            <person name="Cui X."/>
            <person name="Yuan T."/>
            <person name="Jiang B."/>
            <person name="Yang W."/>
            <person name="Lam T.T.-Y."/>
            <person name="Chang Q."/>
            <person name="Ding S."/>
            <person name="Wang X."/>
            <person name="Zhu J."/>
            <person name="Ruan X."/>
            <person name="Zhao L."/>
            <person name="Wei J."/>
            <person name="Que T."/>
            <person name="Du C."/>
            <person name="Cheng J."/>
            <person name="Dai P."/>
            <person name="Han X."/>
            <person name="Huang E."/>
            <person name="Gao Y."/>
            <person name="Liu J."/>
            <person name="Shao H."/>
            <person name="Ye R."/>
            <person name="Li L."/>
            <person name="Wei W."/>
            <person name="Wang X."/>
            <person name="Wang C."/>
            <person name="Yang T."/>
            <person name="Huo Q."/>
            <person name="Li W."/>
            <person name="Guo W."/>
            <person name="Chen H."/>
            <person name="Zhou L."/>
            <person name="Ni X."/>
            <person name="Tian J."/>
            <person name="Zhou Y."/>
            <person name="Sheng Y."/>
            <person name="Liu T."/>
            <person name="Pan Y."/>
            <person name="Xia L."/>
            <person name="Li J."/>
            <person name="Zhao F."/>
            <person name="Cao W."/>
        </authorList>
    </citation>
    <scope>NUCLEOTIDE SEQUENCE</scope>
    <source>
        <strain evidence="1">Dsil-2018</strain>
    </source>
</reference>
<keyword evidence="2" id="KW-1185">Reference proteome</keyword>
<name>A0ACB8D6T6_DERSI</name>
<evidence type="ECO:0000313" key="2">
    <source>
        <dbReference type="Proteomes" id="UP000821865"/>
    </source>
</evidence>
<dbReference type="Proteomes" id="UP000821865">
    <property type="component" value="Chromosome 3"/>
</dbReference>
<protein>
    <submittedName>
        <fullName evidence="1">Uncharacterized protein</fullName>
    </submittedName>
</protein>
<comment type="caution">
    <text evidence="1">The sequence shown here is derived from an EMBL/GenBank/DDBJ whole genome shotgun (WGS) entry which is preliminary data.</text>
</comment>
<accession>A0ACB8D6T6</accession>
<gene>
    <name evidence="1" type="ORF">HPB49_016780</name>
</gene>
<proteinExistence type="predicted"/>
<sequence length="280" mass="32206">MQADPRALRPINQRFRNRPAVMQLLQALAVVLWKNLWMQPFRHHYASTAAEMFIVVLCFSVLWNRERPAPGTLRRSADAVLYDEEPALDEAFVEQEHVLVYGPGYSYTHEIMSAFHSTHTTGRRRSAHSAQKKEQKMIYVADEAGEVALLCAEVRRQFHGRDQYVICIDFGEDTQETKLLNYTVHVTTQHTGDYSPGVKFPWTFREPTEDIDVYGTMLPLFYQVQKIMAVVETRHIELQTSNRFSYDDIFGRHHVADDEADTPGIEELRSMDKGEAALAA</sequence>